<dbReference type="Gene3D" id="2.10.50.30">
    <property type="entry name" value="GPCR, family 3, nine cysteines domain"/>
    <property type="match status" value="1"/>
</dbReference>
<dbReference type="InterPro" id="IPR000337">
    <property type="entry name" value="GPCR_3"/>
</dbReference>
<evidence type="ECO:0000313" key="16">
    <source>
        <dbReference type="EMBL" id="KAK1799697.1"/>
    </source>
</evidence>
<evidence type="ECO:0000256" key="9">
    <source>
        <dbReference type="ARBA" id="ARBA00023157"/>
    </source>
</evidence>
<evidence type="ECO:0000256" key="13">
    <source>
        <dbReference type="SAM" id="MobiDB-lite"/>
    </source>
</evidence>
<evidence type="ECO:0000256" key="12">
    <source>
        <dbReference type="ARBA" id="ARBA00023224"/>
    </source>
</evidence>
<feature type="transmembrane region" description="Helical" evidence="14">
    <location>
        <begin position="1067"/>
        <end position="1089"/>
    </location>
</feature>
<dbReference type="Pfam" id="PF07562">
    <property type="entry name" value="NCD3G"/>
    <property type="match status" value="1"/>
</dbReference>
<evidence type="ECO:0000256" key="3">
    <source>
        <dbReference type="ARBA" id="ARBA00022475"/>
    </source>
</evidence>
<dbReference type="FunFam" id="3.40.50.2300:FF:000009">
    <property type="entry name" value="Glutamate receptor, metabotropic 4"/>
    <property type="match status" value="1"/>
</dbReference>
<dbReference type="SUPFAM" id="SSF53822">
    <property type="entry name" value="Periplasmic binding protein-like I"/>
    <property type="match status" value="2"/>
</dbReference>
<keyword evidence="5" id="KW-0732">Signal</keyword>
<keyword evidence="10" id="KW-0675">Receptor</keyword>
<evidence type="ECO:0000256" key="7">
    <source>
        <dbReference type="ARBA" id="ARBA00023040"/>
    </source>
</evidence>
<comment type="caution">
    <text evidence="16">The sequence shown here is derived from an EMBL/GenBank/DDBJ whole genome shotgun (WGS) entry which is preliminary data.</text>
</comment>
<evidence type="ECO:0000256" key="2">
    <source>
        <dbReference type="ARBA" id="ARBA00007242"/>
    </source>
</evidence>
<keyword evidence="8 14" id="KW-0472">Membrane</keyword>
<feature type="transmembrane region" description="Helical" evidence="14">
    <location>
        <begin position="898"/>
        <end position="919"/>
    </location>
</feature>
<dbReference type="InterPro" id="IPR001828">
    <property type="entry name" value="ANF_lig-bd_rcpt"/>
</dbReference>
<dbReference type="InterPro" id="IPR038550">
    <property type="entry name" value="GPCR_3_9-Cys_sf"/>
</dbReference>
<keyword evidence="7" id="KW-0297">G-protein coupled receptor</keyword>
<name>A0AAD9E258_9TELE</name>
<evidence type="ECO:0000256" key="11">
    <source>
        <dbReference type="ARBA" id="ARBA00023180"/>
    </source>
</evidence>
<evidence type="ECO:0000256" key="1">
    <source>
        <dbReference type="ARBA" id="ARBA00004651"/>
    </source>
</evidence>
<dbReference type="PRINTS" id="PR00248">
    <property type="entry name" value="GPCRMGR"/>
</dbReference>
<evidence type="ECO:0000256" key="6">
    <source>
        <dbReference type="ARBA" id="ARBA00022989"/>
    </source>
</evidence>
<dbReference type="InterPro" id="IPR011500">
    <property type="entry name" value="GPCR_3_9-Cys_dom"/>
</dbReference>
<dbReference type="GO" id="GO:0004930">
    <property type="term" value="F:G protein-coupled receptor activity"/>
    <property type="evidence" value="ECO:0007669"/>
    <property type="project" value="UniProtKB-KW"/>
</dbReference>
<feature type="transmembrane region" description="Helical" evidence="14">
    <location>
        <begin position="866"/>
        <end position="886"/>
    </location>
</feature>
<feature type="domain" description="G-protein coupled receptors family 3 profile" evidence="15">
    <location>
        <begin position="828"/>
        <end position="1102"/>
    </location>
</feature>
<feature type="region of interest" description="Disordered" evidence="13">
    <location>
        <begin position="517"/>
        <end position="556"/>
    </location>
</feature>
<dbReference type="EMBL" id="JAROKS010000011">
    <property type="protein sequence ID" value="KAK1799697.1"/>
    <property type="molecule type" value="Genomic_DNA"/>
</dbReference>
<dbReference type="InterPro" id="IPR050726">
    <property type="entry name" value="mGluR"/>
</dbReference>
<protein>
    <recommendedName>
        <fullName evidence="15">G-protein coupled receptors family 3 profile domain-containing protein</fullName>
    </recommendedName>
</protein>
<comment type="subcellular location">
    <subcellularLocation>
        <location evidence="1">Cell membrane</location>
        <topology evidence="1">Multi-pass membrane protein</topology>
    </subcellularLocation>
</comment>
<evidence type="ECO:0000256" key="10">
    <source>
        <dbReference type="ARBA" id="ARBA00023170"/>
    </source>
</evidence>
<dbReference type="GO" id="GO:0005886">
    <property type="term" value="C:plasma membrane"/>
    <property type="evidence" value="ECO:0007669"/>
    <property type="project" value="UniProtKB-SubCell"/>
</dbReference>
<sequence>MARHSLVKELKPYFPWKVFWIMKALVDLTLSQEIYAPHSIRIEGDLTLGGLFPVHARGVSGEPCGDIKRENGIHRLEAMLYALDQINSDDELLPNITLGARVLDTCSRDTYALEQSLTFVQALIQKDTSDVRCTNGEPPVFVKPEKVVGVIGASASSVSIMVANILRLFQAGVNLIPQLQCMADFIVGREVPLEGREVPIEGCEVPMEGHEVPVEGCEVHAEGYKVHMEGCEVPEEGCEVHAEGYKVPVEDCELPEEGHEICAEGYGVSVEEHFYELQPTAPSLKITAYNTGPHYYCDLRICKDDCARQTSLRLFLLVHLRNDLGITYITCVTEIPQISYASTAPELSDDRRYDFFSRVVPPDSFQAQAMVDIVKAMGWNYVSTVASEGSYGEKGVEAFMHISREAGGICIAQSLKIPHDRKQADFDKIIRLLLDTRQARAVIMFAYDEDIREILNASKRADQVGHFLWIGSDSWGAKNSPIHGLEDAAIGAITILPKRATIAAYRRDDAVTALLETHFEDSRDGDDGGGGDDGGDGDDGEDGDDGGDRDADVTSTNARPLGFDAYFTSRTLENNRRNVWFAEYWEENFNCKLMSSSKKEDTSRKCTDELVLTTDIHSGQERIGTDSKYEQEGKVQFVIDAVYAMAHALHSMQKDLCPEQSGVCPEMEVAGGKKLLKYIRNVNFNGEWLHAMAVAGGSAGTSVTFNHNGDAPGRYDLFQYQMNNNSSPGYRVIGQWTETLQLNVEDMQWPTGELDVPGSVCSLPCRTGQRKKTVKGMPCCWHCEPCDGYQYQYDETTCKLCAYNMRPNGNRTGCQPIPIVKLEWHSPWAVIPVFLAMLGIIATIFVMATFVRYNDTPIVRASGRELSYVLLTGIFLCYIITFVMIAKPNVAVCSFRRIFLGLGMCISYAALLTKTNRIYRIFEEGKKSVTPPRLISPTSQLAITSSLISVQLLGVFIWFGVDPPNTIIDYDEQKTINPDKARGVLKCDITELQIICSLGYSILLMVTCTVYAIKTRGVPENFNEAKPIGFTMYTTCIVWLAFIPIFFGTAQSAEKLYIQTTTLTISMNLSASVALGMLYMPKVYVIIFHPELNVQKRKRSFKAVVTAATMSSRLSHKPSDRPNGEAKTELCENVDPNSE</sequence>
<evidence type="ECO:0000256" key="14">
    <source>
        <dbReference type="SAM" id="Phobius"/>
    </source>
</evidence>
<evidence type="ECO:0000256" key="4">
    <source>
        <dbReference type="ARBA" id="ARBA00022692"/>
    </source>
</evidence>
<reference evidence="16" key="1">
    <citation type="submission" date="2023-03" db="EMBL/GenBank/DDBJ databases">
        <title>Electrophorus voltai genome.</title>
        <authorList>
            <person name="Bian C."/>
        </authorList>
    </citation>
    <scope>NUCLEOTIDE SEQUENCE</scope>
    <source>
        <strain evidence="16">CB-2022</strain>
        <tissue evidence="16">Muscle</tissue>
    </source>
</reference>
<dbReference type="Proteomes" id="UP001239994">
    <property type="component" value="Unassembled WGS sequence"/>
</dbReference>
<comment type="similarity">
    <text evidence="2">Belongs to the G-protein coupled receptor 3 family.</text>
</comment>
<keyword evidence="3" id="KW-1003">Cell membrane</keyword>
<keyword evidence="12" id="KW-0807">Transducer</keyword>
<feature type="compositionally biased region" description="Basic and acidic residues" evidence="13">
    <location>
        <begin position="1117"/>
        <end position="1130"/>
    </location>
</feature>
<feature type="transmembrane region" description="Helical" evidence="14">
    <location>
        <begin position="1025"/>
        <end position="1047"/>
    </location>
</feature>
<dbReference type="Pfam" id="PF00003">
    <property type="entry name" value="7tm_3"/>
    <property type="match status" value="1"/>
</dbReference>
<gene>
    <name evidence="16" type="ORF">P4O66_006238</name>
</gene>
<dbReference type="InterPro" id="IPR017978">
    <property type="entry name" value="GPCR_3_C"/>
</dbReference>
<evidence type="ECO:0000259" key="15">
    <source>
        <dbReference type="PROSITE" id="PS50259"/>
    </source>
</evidence>
<dbReference type="PRINTS" id="PR00593">
    <property type="entry name" value="MTABOTROPICR"/>
</dbReference>
<evidence type="ECO:0000256" key="5">
    <source>
        <dbReference type="ARBA" id="ARBA00022729"/>
    </source>
</evidence>
<dbReference type="PROSITE" id="PS00980">
    <property type="entry name" value="G_PROTEIN_RECEP_F3_2"/>
    <property type="match status" value="1"/>
</dbReference>
<feature type="compositionally biased region" description="Basic and acidic residues" evidence="13">
    <location>
        <begin position="517"/>
        <end position="526"/>
    </location>
</feature>
<dbReference type="AlphaFoldDB" id="A0AAD9E258"/>
<dbReference type="Gene3D" id="3.40.50.2300">
    <property type="match status" value="4"/>
</dbReference>
<dbReference type="InterPro" id="IPR000162">
    <property type="entry name" value="GPCR_3_mtglu_rcpt"/>
</dbReference>
<dbReference type="InterPro" id="IPR017979">
    <property type="entry name" value="GPCR_3_CS"/>
</dbReference>
<keyword evidence="9" id="KW-1015">Disulfide bond</keyword>
<feature type="transmembrane region" description="Helical" evidence="14">
    <location>
        <begin position="992"/>
        <end position="1013"/>
    </location>
</feature>
<feature type="compositionally biased region" description="Acidic residues" evidence="13">
    <location>
        <begin position="527"/>
        <end position="545"/>
    </location>
</feature>
<dbReference type="InterPro" id="IPR028082">
    <property type="entry name" value="Peripla_BP_I"/>
</dbReference>
<dbReference type="CDD" id="cd15451">
    <property type="entry name" value="7tmC_mGluR7"/>
    <property type="match status" value="1"/>
</dbReference>
<dbReference type="PROSITE" id="PS00981">
    <property type="entry name" value="G_PROTEIN_RECEP_F3_3"/>
    <property type="match status" value="1"/>
</dbReference>
<organism evidence="16 17">
    <name type="scientific">Electrophorus voltai</name>
    <dbReference type="NCBI Taxonomy" id="2609070"/>
    <lineage>
        <taxon>Eukaryota</taxon>
        <taxon>Metazoa</taxon>
        <taxon>Chordata</taxon>
        <taxon>Craniata</taxon>
        <taxon>Vertebrata</taxon>
        <taxon>Euteleostomi</taxon>
        <taxon>Actinopterygii</taxon>
        <taxon>Neopterygii</taxon>
        <taxon>Teleostei</taxon>
        <taxon>Ostariophysi</taxon>
        <taxon>Gymnotiformes</taxon>
        <taxon>Gymnotoidei</taxon>
        <taxon>Gymnotidae</taxon>
        <taxon>Electrophorus</taxon>
    </lineage>
</organism>
<dbReference type="PROSITE" id="PS50259">
    <property type="entry name" value="G_PROTEIN_RECEP_F3_4"/>
    <property type="match status" value="1"/>
</dbReference>
<keyword evidence="6 14" id="KW-1133">Transmembrane helix</keyword>
<evidence type="ECO:0000313" key="17">
    <source>
        <dbReference type="Proteomes" id="UP001239994"/>
    </source>
</evidence>
<keyword evidence="11" id="KW-0325">Glycoprotein</keyword>
<dbReference type="FunFam" id="3.40.50.2300:FF:000196">
    <property type="entry name" value="Glutamate metabotropic receptor 7"/>
    <property type="match status" value="1"/>
</dbReference>
<evidence type="ECO:0000256" key="8">
    <source>
        <dbReference type="ARBA" id="ARBA00023136"/>
    </source>
</evidence>
<dbReference type="Pfam" id="PF01094">
    <property type="entry name" value="ANF_receptor"/>
    <property type="match status" value="2"/>
</dbReference>
<dbReference type="PANTHER" id="PTHR24060">
    <property type="entry name" value="METABOTROPIC GLUTAMATE RECEPTOR"/>
    <property type="match status" value="1"/>
</dbReference>
<keyword evidence="17" id="KW-1185">Reference proteome</keyword>
<accession>A0AAD9E258</accession>
<keyword evidence="4 14" id="KW-0812">Transmembrane</keyword>
<dbReference type="CDD" id="cd06376">
    <property type="entry name" value="PBP1_mGluR_groupIII"/>
    <property type="match status" value="1"/>
</dbReference>
<dbReference type="FunFam" id="2.10.50.30:FF:000001">
    <property type="entry name" value="metabotropic glutamate receptor 1"/>
    <property type="match status" value="1"/>
</dbReference>
<feature type="region of interest" description="Disordered" evidence="13">
    <location>
        <begin position="1111"/>
        <end position="1139"/>
    </location>
</feature>
<dbReference type="FunFam" id="3.40.50.2300:FF:000176">
    <property type="entry name" value="metabotropic glutamate receptor 7"/>
    <property type="match status" value="1"/>
</dbReference>
<proteinExistence type="inferred from homology"/>
<feature type="transmembrane region" description="Helical" evidence="14">
    <location>
        <begin position="828"/>
        <end position="854"/>
    </location>
</feature>